<reference evidence="3 4" key="1">
    <citation type="submission" date="2018-08" db="EMBL/GenBank/DDBJ databases">
        <title>A genome reference for cultivated species of the human gut microbiota.</title>
        <authorList>
            <person name="Zou Y."/>
            <person name="Xue W."/>
            <person name="Luo G."/>
        </authorList>
    </citation>
    <scope>NUCLEOTIDE SEQUENCE [LARGE SCALE GENOMIC DNA]</scope>
    <source>
        <strain evidence="3 4">AM07-24</strain>
    </source>
</reference>
<keyword evidence="4" id="KW-1185">Reference proteome</keyword>
<accession>A0A415E115</accession>
<evidence type="ECO:0000259" key="2">
    <source>
        <dbReference type="Pfam" id="PF07687"/>
    </source>
</evidence>
<comment type="caution">
    <text evidence="3">The sequence shown here is derived from an EMBL/GenBank/DDBJ whole genome shotgun (WGS) entry which is preliminary data.</text>
</comment>
<dbReference type="Proteomes" id="UP000284841">
    <property type="component" value="Unassembled WGS sequence"/>
</dbReference>
<organism evidence="3 4">
    <name type="scientific">Emergencia timonensis</name>
    <dbReference type="NCBI Taxonomy" id="1776384"/>
    <lineage>
        <taxon>Bacteria</taxon>
        <taxon>Bacillati</taxon>
        <taxon>Bacillota</taxon>
        <taxon>Clostridia</taxon>
        <taxon>Peptostreptococcales</taxon>
        <taxon>Anaerovoracaceae</taxon>
        <taxon>Emergencia</taxon>
    </lineage>
</organism>
<dbReference type="OrthoDB" id="9781032at2"/>
<dbReference type="SUPFAM" id="SSF53187">
    <property type="entry name" value="Zn-dependent exopeptidases"/>
    <property type="match status" value="1"/>
</dbReference>
<proteinExistence type="inferred from homology"/>
<dbReference type="GO" id="GO:0005737">
    <property type="term" value="C:cytoplasm"/>
    <property type="evidence" value="ECO:0007669"/>
    <property type="project" value="TreeGrafter"/>
</dbReference>
<dbReference type="Gene3D" id="3.40.630.10">
    <property type="entry name" value="Zn peptidases"/>
    <property type="match status" value="1"/>
</dbReference>
<dbReference type="InterPro" id="IPR002933">
    <property type="entry name" value="Peptidase_M20"/>
</dbReference>
<dbReference type="InterPro" id="IPR017439">
    <property type="entry name" value="Amidohydrolase"/>
</dbReference>
<dbReference type="SUPFAM" id="SSF55031">
    <property type="entry name" value="Bacterial exopeptidase dimerisation domain"/>
    <property type="match status" value="1"/>
</dbReference>
<dbReference type="Pfam" id="PF01546">
    <property type="entry name" value="Peptidase_M20"/>
    <property type="match status" value="1"/>
</dbReference>
<dbReference type="FunFam" id="3.30.70.360:FF:000004">
    <property type="entry name" value="Peptidase M20 domain-containing protein 2"/>
    <property type="match status" value="1"/>
</dbReference>
<dbReference type="AlphaFoldDB" id="A0A415E115"/>
<dbReference type="STRING" id="1776384.GCA_900086585_00792"/>
<dbReference type="PANTHER" id="PTHR30575">
    <property type="entry name" value="PEPTIDASE M20"/>
    <property type="match status" value="1"/>
</dbReference>
<dbReference type="RefSeq" id="WP_118335828.1">
    <property type="nucleotide sequence ID" value="NZ_AP025567.1"/>
</dbReference>
<evidence type="ECO:0000313" key="4">
    <source>
        <dbReference type="Proteomes" id="UP000284841"/>
    </source>
</evidence>
<evidence type="ECO:0000256" key="1">
    <source>
        <dbReference type="PIRNR" id="PIRNR037226"/>
    </source>
</evidence>
<dbReference type="GO" id="GO:0016805">
    <property type="term" value="F:dipeptidase activity"/>
    <property type="evidence" value="ECO:0007669"/>
    <property type="project" value="InterPro"/>
</dbReference>
<sequence>MQHRVDEIVEGLSQELRELTLAIHCHPELGLEEYEACALQVEILKKYGFTVEEKYCGMDTAYKASYIGSKPGPKIAMLAEYDALPGLGHGCGHNLIAMIAVGAGIAMREFADTYGAEIHVFGTPAEESVGGKVIMADAGAFDDMDVAMMSHPSHMDAESMNTLAIDSYKVSFHGKTAHAAGAPHEGINALDAVINFFNMINALRQQTQEDARIHGIITKGGEAPNIIPDYSEAIIEARAAKIDYLEELCQKVLRCAEAAAIGTGCTVEIGPAGGKFLDTNSNLTLSALNARQMKTLGLDLVPPSPAPLPASSDLGDVSYRCPAIQNTFAIIDEADGGPHTAAFAEAAGGDRAIERGLLFIKGFVLTAIELMTKPEELKKIKAEFDKISRRP</sequence>
<dbReference type="GO" id="GO:0071713">
    <property type="term" value="F:para-aminobenzoyl-glutamate hydrolase activity"/>
    <property type="evidence" value="ECO:0007669"/>
    <property type="project" value="TreeGrafter"/>
</dbReference>
<dbReference type="CDD" id="cd05672">
    <property type="entry name" value="M20_ACY1L2-like"/>
    <property type="match status" value="1"/>
</dbReference>
<dbReference type="Pfam" id="PF07687">
    <property type="entry name" value="M20_dimer"/>
    <property type="match status" value="1"/>
</dbReference>
<evidence type="ECO:0000313" key="3">
    <source>
        <dbReference type="EMBL" id="RHJ87319.1"/>
    </source>
</evidence>
<dbReference type="InterPro" id="IPR011650">
    <property type="entry name" value="Peptidase_M20_dimer"/>
</dbReference>
<comment type="similarity">
    <text evidence="1">Belongs to the peptidase M20A family.</text>
</comment>
<dbReference type="PIRSF" id="PIRSF037226">
    <property type="entry name" value="Amidohydrolase_ACY1L2_prd"/>
    <property type="match status" value="1"/>
</dbReference>
<name>A0A415E115_9FIRM</name>
<protein>
    <recommendedName>
        <fullName evidence="1">Peptidase M20 domain-containing protein 2</fullName>
    </recommendedName>
</protein>
<feature type="domain" description="Peptidase M20 dimerisation" evidence="2">
    <location>
        <begin position="167"/>
        <end position="259"/>
    </location>
</feature>
<dbReference type="InterPro" id="IPR017144">
    <property type="entry name" value="Xaa-Arg_dipeptidase"/>
</dbReference>
<gene>
    <name evidence="3" type="ORF">DW099_11510</name>
</gene>
<dbReference type="GO" id="GO:0046657">
    <property type="term" value="P:folic acid catabolic process"/>
    <property type="evidence" value="ECO:0007669"/>
    <property type="project" value="TreeGrafter"/>
</dbReference>
<dbReference type="PANTHER" id="PTHR30575:SF0">
    <property type="entry name" value="XAA-ARG DIPEPTIDASE"/>
    <property type="match status" value="1"/>
</dbReference>
<dbReference type="InterPro" id="IPR036264">
    <property type="entry name" value="Bact_exopeptidase_dim_dom"/>
</dbReference>
<dbReference type="Gene3D" id="3.30.70.360">
    <property type="match status" value="1"/>
</dbReference>
<dbReference type="InterPro" id="IPR052030">
    <property type="entry name" value="Peptidase_M20/M20A_hydrolases"/>
</dbReference>
<dbReference type="NCBIfam" id="TIGR01891">
    <property type="entry name" value="amidohydrolases"/>
    <property type="match status" value="1"/>
</dbReference>
<dbReference type="EMBL" id="QRMS01000003">
    <property type="protein sequence ID" value="RHJ87319.1"/>
    <property type="molecule type" value="Genomic_DNA"/>
</dbReference>